<feature type="signal peptide" evidence="1">
    <location>
        <begin position="1"/>
        <end position="25"/>
    </location>
</feature>
<dbReference type="EMBL" id="FNHQ01000035">
    <property type="protein sequence ID" value="SDN28199.1"/>
    <property type="molecule type" value="Genomic_DNA"/>
</dbReference>
<sequence>MTLSKKLIGLVAAGILALGIGVGFAANSTADSNGQSYYCGYGAPGAPGASAGRGGCMGWNR</sequence>
<dbReference type="Proteomes" id="UP000199309">
    <property type="component" value="Unassembled WGS sequence"/>
</dbReference>
<dbReference type="RefSeq" id="WP_143006437.1">
    <property type="nucleotide sequence ID" value="NZ_FNHQ01000035.1"/>
</dbReference>
<protein>
    <submittedName>
        <fullName evidence="2">Uncharacterized protein</fullName>
    </submittedName>
</protein>
<dbReference type="AlphaFoldDB" id="A0A1H0A385"/>
<feature type="chain" id="PRO_5011667316" evidence="1">
    <location>
        <begin position="26"/>
        <end position="61"/>
    </location>
</feature>
<accession>A0A1H0A385</accession>
<gene>
    <name evidence="2" type="ORF">SAMN05660299_02451</name>
</gene>
<keyword evidence="3" id="KW-1185">Reference proteome</keyword>
<organism evidence="2 3">
    <name type="scientific">Megasphaera paucivorans</name>
    <dbReference type="NCBI Taxonomy" id="349095"/>
    <lineage>
        <taxon>Bacteria</taxon>
        <taxon>Bacillati</taxon>
        <taxon>Bacillota</taxon>
        <taxon>Negativicutes</taxon>
        <taxon>Veillonellales</taxon>
        <taxon>Veillonellaceae</taxon>
        <taxon>Megasphaera</taxon>
    </lineage>
</organism>
<name>A0A1H0A385_9FIRM</name>
<keyword evidence="1" id="KW-0732">Signal</keyword>
<reference evidence="2 3" key="1">
    <citation type="submission" date="2016-10" db="EMBL/GenBank/DDBJ databases">
        <authorList>
            <person name="de Groot N.N."/>
        </authorList>
    </citation>
    <scope>NUCLEOTIDE SEQUENCE [LARGE SCALE GENOMIC DNA]</scope>
    <source>
        <strain evidence="2 3">DSM 16981</strain>
    </source>
</reference>
<evidence type="ECO:0000313" key="3">
    <source>
        <dbReference type="Proteomes" id="UP000199309"/>
    </source>
</evidence>
<proteinExistence type="predicted"/>
<evidence type="ECO:0000256" key="1">
    <source>
        <dbReference type="SAM" id="SignalP"/>
    </source>
</evidence>
<evidence type="ECO:0000313" key="2">
    <source>
        <dbReference type="EMBL" id="SDN28199.1"/>
    </source>
</evidence>
<dbReference type="STRING" id="349095.SAMN05660299_02451"/>